<feature type="signal peptide" evidence="2">
    <location>
        <begin position="1"/>
        <end position="34"/>
    </location>
</feature>
<protein>
    <submittedName>
        <fullName evidence="3">Putative secreted protein</fullName>
    </submittedName>
</protein>
<name>A0A2M4D6S1_ANODA</name>
<organism evidence="3">
    <name type="scientific">Anopheles darlingi</name>
    <name type="common">Mosquito</name>
    <dbReference type="NCBI Taxonomy" id="43151"/>
    <lineage>
        <taxon>Eukaryota</taxon>
        <taxon>Metazoa</taxon>
        <taxon>Ecdysozoa</taxon>
        <taxon>Arthropoda</taxon>
        <taxon>Hexapoda</taxon>
        <taxon>Insecta</taxon>
        <taxon>Pterygota</taxon>
        <taxon>Neoptera</taxon>
        <taxon>Endopterygota</taxon>
        <taxon>Diptera</taxon>
        <taxon>Nematocera</taxon>
        <taxon>Culicoidea</taxon>
        <taxon>Culicidae</taxon>
        <taxon>Anophelinae</taxon>
        <taxon>Anopheles</taxon>
    </lineage>
</organism>
<sequence length="91" mass="10253">MGVCVLMRLWNSNCSPPPLIVLLLLFATDSPTQMGWLTHTQTKPIGPFRRTHSIHFSLDQTRHMQIDRREPPDHRTTGGARNTHTPGGLSL</sequence>
<keyword evidence="2" id="KW-0732">Signal</keyword>
<feature type="compositionally biased region" description="Basic and acidic residues" evidence="1">
    <location>
        <begin position="60"/>
        <end position="76"/>
    </location>
</feature>
<feature type="region of interest" description="Disordered" evidence="1">
    <location>
        <begin position="60"/>
        <end position="91"/>
    </location>
</feature>
<evidence type="ECO:0000256" key="1">
    <source>
        <dbReference type="SAM" id="MobiDB-lite"/>
    </source>
</evidence>
<dbReference type="EMBL" id="GGFL01009094">
    <property type="protein sequence ID" value="MBW73272.1"/>
    <property type="molecule type" value="Transcribed_RNA"/>
</dbReference>
<proteinExistence type="predicted"/>
<evidence type="ECO:0000256" key="2">
    <source>
        <dbReference type="SAM" id="SignalP"/>
    </source>
</evidence>
<evidence type="ECO:0000313" key="3">
    <source>
        <dbReference type="EMBL" id="MBW73272.1"/>
    </source>
</evidence>
<reference evidence="3" key="1">
    <citation type="submission" date="2018-01" db="EMBL/GenBank/DDBJ databases">
        <title>An insight into the sialome of Amazonian anophelines.</title>
        <authorList>
            <person name="Ribeiro J.M."/>
            <person name="Scarpassa V."/>
            <person name="Calvo E."/>
        </authorList>
    </citation>
    <scope>NUCLEOTIDE SEQUENCE</scope>
</reference>
<dbReference type="AlphaFoldDB" id="A0A2M4D6S1"/>
<accession>A0A2M4D6S1</accession>
<feature type="chain" id="PRO_5014934723" evidence="2">
    <location>
        <begin position="35"/>
        <end position="91"/>
    </location>
</feature>